<gene>
    <name evidence="1" type="ORF">GMARGA_LOCUS42185</name>
</gene>
<sequence>MENCLYLNNSYIEDPSIDINNPPEINDSYVDSCTHDNSME</sequence>
<reference evidence="1 2" key="1">
    <citation type="submission" date="2021-06" db="EMBL/GenBank/DDBJ databases">
        <authorList>
            <person name="Kallberg Y."/>
            <person name="Tangrot J."/>
            <person name="Rosling A."/>
        </authorList>
    </citation>
    <scope>NUCLEOTIDE SEQUENCE [LARGE SCALE GENOMIC DNA]</scope>
    <source>
        <strain evidence="1 2">120-4 pot B 10/14</strain>
    </source>
</reference>
<keyword evidence="2" id="KW-1185">Reference proteome</keyword>
<proteinExistence type="predicted"/>
<organism evidence="1 2">
    <name type="scientific">Gigaspora margarita</name>
    <dbReference type="NCBI Taxonomy" id="4874"/>
    <lineage>
        <taxon>Eukaryota</taxon>
        <taxon>Fungi</taxon>
        <taxon>Fungi incertae sedis</taxon>
        <taxon>Mucoromycota</taxon>
        <taxon>Glomeromycotina</taxon>
        <taxon>Glomeromycetes</taxon>
        <taxon>Diversisporales</taxon>
        <taxon>Gigasporaceae</taxon>
        <taxon>Gigaspora</taxon>
    </lineage>
</organism>
<protein>
    <submittedName>
        <fullName evidence="1">45650_t:CDS:1</fullName>
    </submittedName>
</protein>
<feature type="non-terminal residue" evidence="1">
    <location>
        <position position="40"/>
    </location>
</feature>
<dbReference type="Proteomes" id="UP000789901">
    <property type="component" value="Unassembled WGS sequence"/>
</dbReference>
<comment type="caution">
    <text evidence="1">The sequence shown here is derived from an EMBL/GenBank/DDBJ whole genome shotgun (WGS) entry which is preliminary data.</text>
</comment>
<accession>A0ABN7XHA3</accession>
<name>A0ABN7XHA3_GIGMA</name>
<evidence type="ECO:0000313" key="2">
    <source>
        <dbReference type="Proteomes" id="UP000789901"/>
    </source>
</evidence>
<evidence type="ECO:0000313" key="1">
    <source>
        <dbReference type="EMBL" id="CAG8853364.1"/>
    </source>
</evidence>
<dbReference type="EMBL" id="CAJVQB010123214">
    <property type="protein sequence ID" value="CAG8853364.1"/>
    <property type="molecule type" value="Genomic_DNA"/>
</dbReference>